<geneLocation type="plasmid" evidence="2 3">
    <name>p2</name>
</geneLocation>
<accession>R4X1L0</accession>
<proteinExistence type="predicted"/>
<dbReference type="InterPro" id="IPR036928">
    <property type="entry name" value="AS_sf"/>
</dbReference>
<dbReference type="HOGENOM" id="CLU_009600_0_3_4"/>
<organism evidence="2 3">
    <name type="scientific">Caballeronia insecticola</name>
    <dbReference type="NCBI Taxonomy" id="758793"/>
    <lineage>
        <taxon>Bacteria</taxon>
        <taxon>Pseudomonadati</taxon>
        <taxon>Pseudomonadota</taxon>
        <taxon>Betaproteobacteria</taxon>
        <taxon>Burkholderiales</taxon>
        <taxon>Burkholderiaceae</taxon>
        <taxon>Caballeronia</taxon>
    </lineage>
</organism>
<dbReference type="InterPro" id="IPR000120">
    <property type="entry name" value="Amidase"/>
</dbReference>
<dbReference type="NCBIfam" id="NF005460">
    <property type="entry name" value="PRK07056.1"/>
    <property type="match status" value="1"/>
</dbReference>
<dbReference type="PANTHER" id="PTHR11895">
    <property type="entry name" value="TRANSAMIDASE"/>
    <property type="match status" value="1"/>
</dbReference>
<reference evidence="2 3" key="1">
    <citation type="journal article" date="2013" name="Genome Announc.">
        <title>Complete Genome Sequence of Burkholderia sp. Strain RPE64, Bacterial Symbiont of the Bean Bug Riptortus pedestris.</title>
        <authorList>
            <person name="Shibata T.F."/>
            <person name="Maeda T."/>
            <person name="Nikoh N."/>
            <person name="Yamaguchi K."/>
            <person name="Oshima K."/>
            <person name="Hattori M."/>
            <person name="Nishiyama T."/>
            <person name="Hasebe M."/>
            <person name="Fukatsu T."/>
            <person name="Kikuchi Y."/>
            <person name="Shigenobu S."/>
        </authorList>
    </citation>
    <scope>NUCLEOTIDE SEQUENCE [LARGE SCALE GENOMIC DNA]</scope>
    <source>
        <plasmid evidence="2 3">p2</plasmid>
    </source>
</reference>
<evidence type="ECO:0000259" key="1">
    <source>
        <dbReference type="Pfam" id="PF01425"/>
    </source>
</evidence>
<dbReference type="Proteomes" id="UP000013966">
    <property type="component" value="Plasmid p2"/>
</dbReference>
<dbReference type="Pfam" id="PF01425">
    <property type="entry name" value="Amidase"/>
    <property type="match status" value="1"/>
</dbReference>
<dbReference type="SUPFAM" id="SSF75304">
    <property type="entry name" value="Amidase signature (AS) enzymes"/>
    <property type="match status" value="1"/>
</dbReference>
<dbReference type="PROSITE" id="PS00571">
    <property type="entry name" value="AMIDASES"/>
    <property type="match status" value="1"/>
</dbReference>
<reference evidence="2 3" key="2">
    <citation type="journal article" date="2018" name="Int. J. Syst. Evol. Microbiol.">
        <title>Burkholderia insecticola sp. nov., a gut symbiotic bacterium of the bean bug Riptortus pedestris.</title>
        <authorList>
            <person name="Takeshita K."/>
            <person name="Tamaki H."/>
            <person name="Ohbayashi T."/>
            <person name="Meng X.-Y."/>
            <person name="Sone T."/>
            <person name="Mitani Y."/>
            <person name="Peeters C."/>
            <person name="Kikuchi Y."/>
            <person name="Vandamme P."/>
        </authorList>
    </citation>
    <scope>NUCLEOTIDE SEQUENCE [LARGE SCALE GENOMIC DNA]</scope>
    <source>
        <strain evidence="2">RPE64</strain>
        <plasmid evidence="2 3">p2</plasmid>
    </source>
</reference>
<name>R4X1L0_9BURK</name>
<evidence type="ECO:0000313" key="2">
    <source>
        <dbReference type="EMBL" id="BAN28245.1"/>
    </source>
</evidence>
<feature type="domain" description="Amidase" evidence="1">
    <location>
        <begin position="22"/>
        <end position="430"/>
    </location>
</feature>
<sequence>MIKALQNVLSSGHVTASGLLDDSLERIARDRRDHDAVYVSVNRESARKAAKTSDALRDRGYVPSSIAGLPVSIKDLFDVKGEVTSAGSRVLREARPATRDAVVISRLRDAGAVFVGRTNMSEFAYSGLGLNPYCGTARNPSDPRRVAGGSSSGAAVSVALGHVAWSLGTDTGGSLRIPAAFCGLTAFKPTARRVPLDGVLPLAAAFDSVGAIAQSVDCCVAADSVISSHVLDTSPRALESLRIGVLFGGVVDETDDQTHAAFYEVIRRLIDAGVSIVAFDFPELNEVLALAPQAGITAAQAWGWHRHHIKESAHLYDPRVLARIRKGEHLLAADYIELLKTREFFIGASQRRLSDFDAWIMPTVATVAPLAEPLLEDDDAFFSTNARVLRNPGIVNLMDGCALTLPCHREGALPVGVSIVGTSMADASVLAVGRSIESLLRQCGLGKSAIEDSLPGGAHG</sequence>
<keyword evidence="3" id="KW-1185">Reference proteome</keyword>
<dbReference type="KEGG" id="buo:BRPE64_ECDS00870"/>
<dbReference type="PATRIC" id="fig|758793.3.peg.6425"/>
<evidence type="ECO:0000313" key="3">
    <source>
        <dbReference type="Proteomes" id="UP000013966"/>
    </source>
</evidence>
<dbReference type="AlphaFoldDB" id="R4X1L0"/>
<dbReference type="Gene3D" id="3.90.1300.10">
    <property type="entry name" value="Amidase signature (AS) domain"/>
    <property type="match status" value="1"/>
</dbReference>
<dbReference type="EMBL" id="AP013062">
    <property type="protein sequence ID" value="BAN28245.1"/>
    <property type="molecule type" value="Genomic_DNA"/>
</dbReference>
<dbReference type="GO" id="GO:0003824">
    <property type="term" value="F:catalytic activity"/>
    <property type="evidence" value="ECO:0007669"/>
    <property type="project" value="InterPro"/>
</dbReference>
<keyword evidence="2" id="KW-0614">Plasmid</keyword>
<dbReference type="RefSeq" id="WP_016355594.1">
    <property type="nucleotide sequence ID" value="NC_021295.1"/>
</dbReference>
<dbReference type="InterPro" id="IPR023631">
    <property type="entry name" value="Amidase_dom"/>
</dbReference>
<dbReference type="InterPro" id="IPR020556">
    <property type="entry name" value="Amidase_CS"/>
</dbReference>
<gene>
    <name evidence="2" type="ORF">BRPE64_ECDS00870</name>
</gene>
<protein>
    <submittedName>
        <fullName evidence="2">Amidase</fullName>
    </submittedName>
</protein>
<dbReference type="PANTHER" id="PTHR11895:SF176">
    <property type="entry name" value="AMIDASE AMID-RELATED"/>
    <property type="match status" value="1"/>
</dbReference>
<dbReference type="OrthoDB" id="112488at2"/>